<dbReference type="Proteomes" id="UP000271889">
    <property type="component" value="Unassembled WGS sequence"/>
</dbReference>
<protein>
    <submittedName>
        <fullName evidence="2">Uncharacterized protein</fullName>
    </submittedName>
</protein>
<dbReference type="EMBL" id="UYRV01023770">
    <property type="protein sequence ID" value="VDK74221.1"/>
    <property type="molecule type" value="Genomic_DNA"/>
</dbReference>
<accession>A0A3P6UB10</accession>
<evidence type="ECO:0000313" key="2">
    <source>
        <dbReference type="EMBL" id="VDK74221.1"/>
    </source>
</evidence>
<feature type="transmembrane region" description="Helical" evidence="1">
    <location>
        <begin position="95"/>
        <end position="119"/>
    </location>
</feature>
<keyword evidence="3" id="KW-1185">Reference proteome</keyword>
<dbReference type="AlphaFoldDB" id="A0A3P6UB10"/>
<reference evidence="2 3" key="1">
    <citation type="submission" date="2018-11" db="EMBL/GenBank/DDBJ databases">
        <authorList>
            <consortium name="Pathogen Informatics"/>
        </authorList>
    </citation>
    <scope>NUCLEOTIDE SEQUENCE [LARGE SCALE GENOMIC DNA]</scope>
</reference>
<keyword evidence="1" id="KW-1133">Transmembrane helix</keyword>
<proteinExistence type="predicted"/>
<keyword evidence="1" id="KW-0812">Transmembrane</keyword>
<evidence type="ECO:0000256" key="1">
    <source>
        <dbReference type="SAM" id="Phobius"/>
    </source>
</evidence>
<name>A0A3P6UB10_CYLGO</name>
<keyword evidence="1" id="KW-0472">Membrane</keyword>
<organism evidence="2 3">
    <name type="scientific">Cylicostephanus goldi</name>
    <name type="common">Nematode worm</name>
    <dbReference type="NCBI Taxonomy" id="71465"/>
    <lineage>
        <taxon>Eukaryota</taxon>
        <taxon>Metazoa</taxon>
        <taxon>Ecdysozoa</taxon>
        <taxon>Nematoda</taxon>
        <taxon>Chromadorea</taxon>
        <taxon>Rhabditida</taxon>
        <taxon>Rhabditina</taxon>
        <taxon>Rhabditomorpha</taxon>
        <taxon>Strongyloidea</taxon>
        <taxon>Strongylidae</taxon>
        <taxon>Cylicostephanus</taxon>
    </lineage>
</organism>
<feature type="transmembrane region" description="Helical" evidence="1">
    <location>
        <begin position="57"/>
        <end position="75"/>
    </location>
</feature>
<dbReference type="OrthoDB" id="10039049at2759"/>
<sequence>MDTNLRHRHEGAETDVIEPNNNVRKLKDPRVMFFKTKEFHIRESLLTTLFRETEIGVVYNLFAAVFILFFLRALIDDVFTHGIPFYHFWLIGWNFQYLPATLFVWSLMFLSSFIPYAGLKIWAHVPAKGEVSLRSEVCNFLLHE</sequence>
<gene>
    <name evidence="2" type="ORF">CGOC_LOCUS7010</name>
</gene>
<evidence type="ECO:0000313" key="3">
    <source>
        <dbReference type="Proteomes" id="UP000271889"/>
    </source>
</evidence>